<dbReference type="OrthoDB" id="20507at2759"/>
<feature type="region of interest" description="Disordered" evidence="1">
    <location>
        <begin position="133"/>
        <end position="152"/>
    </location>
</feature>
<feature type="region of interest" description="Disordered" evidence="1">
    <location>
        <begin position="928"/>
        <end position="987"/>
    </location>
</feature>
<feature type="compositionally biased region" description="Acidic residues" evidence="1">
    <location>
        <begin position="779"/>
        <end position="788"/>
    </location>
</feature>
<feature type="region of interest" description="Disordered" evidence="1">
    <location>
        <begin position="506"/>
        <end position="530"/>
    </location>
</feature>
<dbReference type="PANTHER" id="PTHR13384">
    <property type="entry name" value="G PATCH DOMAIN-CONTAINING PROTEIN 1"/>
    <property type="match status" value="1"/>
</dbReference>
<dbReference type="KEGG" id="dfa:DFA_03832"/>
<organism evidence="3 4">
    <name type="scientific">Cavenderia fasciculata</name>
    <name type="common">Slime mold</name>
    <name type="synonym">Dictyostelium fasciculatum</name>
    <dbReference type="NCBI Taxonomy" id="261658"/>
    <lineage>
        <taxon>Eukaryota</taxon>
        <taxon>Amoebozoa</taxon>
        <taxon>Evosea</taxon>
        <taxon>Eumycetozoa</taxon>
        <taxon>Dictyostelia</taxon>
        <taxon>Acytosteliales</taxon>
        <taxon>Cavenderiaceae</taxon>
        <taxon>Cavenderia</taxon>
    </lineage>
</organism>
<evidence type="ECO:0000256" key="1">
    <source>
        <dbReference type="SAM" id="MobiDB-lite"/>
    </source>
</evidence>
<dbReference type="STRING" id="1054147.F4Q0I7"/>
<proteinExistence type="predicted"/>
<reference evidence="4" key="1">
    <citation type="journal article" date="2011" name="Genome Res.">
        <title>Phylogeny-wide analysis of social amoeba genomes highlights ancient origins for complex intercellular communication.</title>
        <authorList>
            <person name="Heidel A.J."/>
            <person name="Lawal H.M."/>
            <person name="Felder M."/>
            <person name="Schilde C."/>
            <person name="Helps N.R."/>
            <person name="Tunggal B."/>
            <person name="Rivero F."/>
            <person name="John U."/>
            <person name="Schleicher M."/>
            <person name="Eichinger L."/>
            <person name="Platzer M."/>
            <person name="Noegel A.A."/>
            <person name="Schaap P."/>
            <person name="Gloeckner G."/>
        </authorList>
    </citation>
    <scope>NUCLEOTIDE SEQUENCE [LARGE SCALE GENOMIC DNA]</scope>
    <source>
        <strain evidence="4">SH3</strain>
    </source>
</reference>
<dbReference type="PROSITE" id="PS50174">
    <property type="entry name" value="G_PATCH"/>
    <property type="match status" value="1"/>
</dbReference>
<dbReference type="AlphaFoldDB" id="F4Q0I7"/>
<dbReference type="Pfam" id="PF07713">
    <property type="entry name" value="DUF1604"/>
    <property type="match status" value="1"/>
</dbReference>
<feature type="region of interest" description="Disordered" evidence="1">
    <location>
        <begin position="1"/>
        <end position="98"/>
    </location>
</feature>
<feature type="compositionally biased region" description="Basic and acidic residues" evidence="1">
    <location>
        <begin position="976"/>
        <end position="987"/>
    </location>
</feature>
<feature type="region of interest" description="Disordered" evidence="1">
    <location>
        <begin position="803"/>
        <end position="871"/>
    </location>
</feature>
<feature type="compositionally biased region" description="Low complexity" evidence="1">
    <location>
        <begin position="9"/>
        <end position="18"/>
    </location>
</feature>
<dbReference type="OMA" id="VEGHRTF"/>
<feature type="region of interest" description="Disordered" evidence="1">
    <location>
        <begin position="328"/>
        <end position="348"/>
    </location>
</feature>
<feature type="compositionally biased region" description="Low complexity" evidence="1">
    <location>
        <begin position="688"/>
        <end position="709"/>
    </location>
</feature>
<feature type="region of interest" description="Disordered" evidence="1">
    <location>
        <begin position="589"/>
        <end position="656"/>
    </location>
</feature>
<gene>
    <name evidence="3" type="ORF">DFA_03832</name>
</gene>
<feature type="compositionally biased region" description="Low complexity" evidence="1">
    <location>
        <begin position="632"/>
        <end position="643"/>
    </location>
</feature>
<keyword evidence="4" id="KW-1185">Reference proteome</keyword>
<dbReference type="GO" id="GO:0003723">
    <property type="term" value="F:RNA binding"/>
    <property type="evidence" value="ECO:0007669"/>
    <property type="project" value="TreeGrafter"/>
</dbReference>
<feature type="compositionally biased region" description="Basic residues" evidence="1">
    <location>
        <begin position="949"/>
        <end position="975"/>
    </location>
</feature>
<dbReference type="Proteomes" id="UP000007797">
    <property type="component" value="Unassembled WGS sequence"/>
</dbReference>
<feature type="compositionally biased region" description="Pro residues" evidence="1">
    <location>
        <begin position="842"/>
        <end position="863"/>
    </location>
</feature>
<dbReference type="GeneID" id="14870765"/>
<dbReference type="PANTHER" id="PTHR13384:SF19">
    <property type="entry name" value="G PATCH DOMAIN-CONTAINING PROTEIN 1"/>
    <property type="match status" value="1"/>
</dbReference>
<sequence length="987" mass="111967">MKRGRGTSNNNQNNNNNNVSDYHLHASTTTSTNNRGGGNDYMKRYLEHEQQQHNNNKQHQQKGSSLIGTLIGGGDKQDSSSSSSSTKDNKYLPVWKQEVTDERGRKRFHGAFTGGYSAGYFNTVGSKEGWTPTAFKSSKDDRSSFKQYSTSDFMDEEDQRELASKELKTKSEFDLFGGTASFMDTSSDSNNNNNNQNDNTSKLLFEGVFKDIVKPNSDPIGLKLLKRMGWKEGQTRVVKKHYQKRKPKKQIVIVDNDFGVGFQSTIVDKQVDEQEDEEEEEEVTVLSSIEFGKEYAKSVEYAPKNDLYGVGYEPSAEVKQMRQNIQSITSSSPMTLKPSTNKPKQQIGNRLTFAGLGYDDDDDQDEDNDIYNNTNNLLRYDKTLGKNGGLTKTGNNNNNNNGNNNNNRVNNSNVDFLMPKDTSARHRKCSDGSLPLRGYVVSLQTTLSTKWFKPPSLPSSYVEHRHRYTAPLDPAIINKSLQLVSTNTFTADKRSIILDEVMLTRDQPKKQQQQQQQQGGMVPPLIRNSAPLATPNQQLESIQKAFASRFVSAEEGLNIAKSKELPDSKKVKPIRTTLTWRPESLLSKRFGLVPDNNNQHSNNNRSGSSRRDDNNNNNQLDWDLNFDHNNQSTTTKSSSPAAAVVPREESFIQAERPPMDLFKAIFESNDEELSTNEDFDPFNFTEPSTTTTTTTTTNNASTSISTTYTPIHKIEQDNLSKSTQLQDDTDGDQEEYDPFKEFKNDNHSNKVKQQPIVNIQLQPIKTTNNNNNNNNNQQVDDEDEEEYDPFSAFVKQNQSNKPITLKVNNGPAMTPTTSTTTTTTNQPQSIKSIDKDILMQPTVPPPPSPQPPSFNPLPLPPPPKDQDLVEQPTYYKVINIKPAPPPLKVQQLQQQRMVIDVDSDVVPFKQVKKREKEDQWVESIKSYLSNFSDSSSSSSDSDSDNDKRRKERKREKKEKKREKKERKKEKRKKEKKEKEREKDKKKK</sequence>
<feature type="compositionally biased region" description="Low complexity" evidence="1">
    <location>
        <begin position="595"/>
        <end position="607"/>
    </location>
</feature>
<dbReference type="EMBL" id="GL883018">
    <property type="protein sequence ID" value="EGG18338.1"/>
    <property type="molecule type" value="Genomic_DNA"/>
</dbReference>
<feature type="compositionally biased region" description="Polar residues" evidence="1">
    <location>
        <begin position="751"/>
        <end position="767"/>
    </location>
</feature>
<feature type="domain" description="G-patch" evidence="2">
    <location>
        <begin position="217"/>
        <end position="265"/>
    </location>
</feature>
<feature type="compositionally biased region" description="Low complexity" evidence="1">
    <location>
        <begin position="389"/>
        <end position="413"/>
    </location>
</feature>
<dbReference type="InterPro" id="IPR011666">
    <property type="entry name" value="DUF1604"/>
</dbReference>
<evidence type="ECO:0000313" key="3">
    <source>
        <dbReference type="EMBL" id="EGG18338.1"/>
    </source>
</evidence>
<feature type="compositionally biased region" description="Acidic residues" evidence="1">
    <location>
        <begin position="727"/>
        <end position="736"/>
    </location>
</feature>
<evidence type="ECO:0000259" key="2">
    <source>
        <dbReference type="PROSITE" id="PS50174"/>
    </source>
</evidence>
<feature type="region of interest" description="Disordered" evidence="1">
    <location>
        <begin position="387"/>
        <end position="413"/>
    </location>
</feature>
<feature type="region of interest" description="Disordered" evidence="1">
    <location>
        <begin position="672"/>
        <end position="788"/>
    </location>
</feature>
<feature type="compositionally biased region" description="Basic and acidic residues" evidence="1">
    <location>
        <begin position="41"/>
        <end position="51"/>
    </location>
</feature>
<dbReference type="GO" id="GO:0005634">
    <property type="term" value="C:nucleus"/>
    <property type="evidence" value="ECO:0007669"/>
    <property type="project" value="TreeGrafter"/>
</dbReference>
<evidence type="ECO:0000313" key="4">
    <source>
        <dbReference type="Proteomes" id="UP000007797"/>
    </source>
</evidence>
<feature type="compositionally biased region" description="Low complexity" evidence="1">
    <location>
        <begin position="814"/>
        <end position="824"/>
    </location>
</feature>
<accession>F4Q0I7</accession>
<dbReference type="GO" id="GO:0006397">
    <property type="term" value="P:mRNA processing"/>
    <property type="evidence" value="ECO:0007669"/>
    <property type="project" value="InterPro"/>
</dbReference>
<name>F4Q0I7_CACFS</name>
<feature type="compositionally biased region" description="Low complexity" evidence="1">
    <location>
        <begin position="52"/>
        <end position="69"/>
    </location>
</feature>
<dbReference type="InterPro" id="IPR000467">
    <property type="entry name" value="G_patch_dom"/>
</dbReference>
<dbReference type="RefSeq" id="XP_004366242.1">
    <property type="nucleotide sequence ID" value="XM_004366185.1"/>
</dbReference>
<feature type="compositionally biased region" description="Basic and acidic residues" evidence="1">
    <location>
        <begin position="737"/>
        <end position="748"/>
    </location>
</feature>
<protein>
    <submittedName>
        <fullName evidence="3">G-patch-containing protein</fullName>
    </submittedName>
</protein>